<dbReference type="Gene3D" id="3.40.50.150">
    <property type="entry name" value="Vaccinia Virus protein VP39"/>
    <property type="match status" value="1"/>
</dbReference>
<dbReference type="InterPro" id="IPR029063">
    <property type="entry name" value="SAM-dependent_MTases_sf"/>
</dbReference>
<evidence type="ECO:0000313" key="1">
    <source>
        <dbReference type="EMBL" id="NBI80083.1"/>
    </source>
</evidence>
<gene>
    <name evidence="1" type="ORF">D3Z39_14670</name>
</gene>
<organism evidence="1 2">
    <name type="scientific">Anaerotruncus colihominis</name>
    <dbReference type="NCBI Taxonomy" id="169435"/>
    <lineage>
        <taxon>Bacteria</taxon>
        <taxon>Bacillati</taxon>
        <taxon>Bacillota</taxon>
        <taxon>Clostridia</taxon>
        <taxon>Eubacteriales</taxon>
        <taxon>Oscillospiraceae</taxon>
        <taxon>Anaerotruncus</taxon>
    </lineage>
</organism>
<evidence type="ECO:0008006" key="3">
    <source>
        <dbReference type="Google" id="ProtNLM"/>
    </source>
</evidence>
<comment type="caution">
    <text evidence="1">The sequence shown here is derived from an EMBL/GenBank/DDBJ whole genome shotgun (WGS) entry which is preliminary data.</text>
</comment>
<name>A0A845RKJ9_9FIRM</name>
<evidence type="ECO:0000313" key="2">
    <source>
        <dbReference type="Proteomes" id="UP000446348"/>
    </source>
</evidence>
<dbReference type="SUPFAM" id="SSF53335">
    <property type="entry name" value="S-adenosyl-L-methionine-dependent methyltransferases"/>
    <property type="match status" value="1"/>
</dbReference>
<proteinExistence type="predicted"/>
<dbReference type="Proteomes" id="UP000446348">
    <property type="component" value="Unassembled WGS sequence"/>
</dbReference>
<dbReference type="AlphaFoldDB" id="A0A845RKJ9"/>
<dbReference type="EMBL" id="QXWZ01000032">
    <property type="protein sequence ID" value="NBI80083.1"/>
    <property type="molecule type" value="Genomic_DNA"/>
</dbReference>
<sequence length="81" mass="9190">MQYIISQWNRAASKYAEDQECSEFVESNKRIVKARFEHFSGRKVLDLGCGYGVYTDYFRSIGADVVGVVGIDGSEKIFVVR</sequence>
<reference evidence="1 2" key="1">
    <citation type="submission" date="2018-08" db="EMBL/GenBank/DDBJ databases">
        <title>Murine metabolic-syndrome-specific gut microbial biobank.</title>
        <authorList>
            <person name="Liu C."/>
        </authorList>
    </citation>
    <scope>NUCLEOTIDE SEQUENCE [LARGE SCALE GENOMIC DNA]</scope>
    <source>
        <strain evidence="1 2">X69</strain>
    </source>
</reference>
<accession>A0A845RKJ9</accession>
<protein>
    <recommendedName>
        <fullName evidence="3">Class I SAM-dependent methyltransferase</fullName>
    </recommendedName>
</protein>